<reference evidence="2" key="1">
    <citation type="submission" date="2021-11" db="EMBL/GenBank/DDBJ databases">
        <authorList>
            <consortium name="Genoscope - CEA"/>
            <person name="William W."/>
        </authorList>
    </citation>
    <scope>NUCLEOTIDE SEQUENCE</scope>
</reference>
<feature type="region of interest" description="Disordered" evidence="1">
    <location>
        <begin position="304"/>
        <end position="324"/>
    </location>
</feature>
<proteinExistence type="predicted"/>
<feature type="region of interest" description="Disordered" evidence="1">
    <location>
        <begin position="248"/>
        <end position="271"/>
    </location>
</feature>
<feature type="compositionally biased region" description="Low complexity" evidence="1">
    <location>
        <begin position="366"/>
        <end position="377"/>
    </location>
</feature>
<keyword evidence="3" id="KW-1185">Reference proteome</keyword>
<feature type="region of interest" description="Disordered" evidence="1">
    <location>
        <begin position="183"/>
        <end position="208"/>
    </location>
</feature>
<feature type="compositionally biased region" description="Basic and acidic residues" evidence="1">
    <location>
        <begin position="378"/>
        <end position="406"/>
    </location>
</feature>
<evidence type="ECO:0000313" key="2">
    <source>
        <dbReference type="EMBL" id="CAH0364791.1"/>
    </source>
</evidence>
<feature type="compositionally biased region" description="Polar residues" evidence="1">
    <location>
        <begin position="440"/>
        <end position="461"/>
    </location>
</feature>
<feature type="compositionally biased region" description="Low complexity" evidence="1">
    <location>
        <begin position="197"/>
        <end position="206"/>
    </location>
</feature>
<dbReference type="EMBL" id="CAKKNE010000001">
    <property type="protein sequence ID" value="CAH0364791.1"/>
    <property type="molecule type" value="Genomic_DNA"/>
</dbReference>
<evidence type="ECO:0000313" key="3">
    <source>
        <dbReference type="Proteomes" id="UP000789595"/>
    </source>
</evidence>
<feature type="compositionally biased region" description="Polar residues" evidence="1">
    <location>
        <begin position="312"/>
        <end position="322"/>
    </location>
</feature>
<feature type="region of interest" description="Disordered" evidence="1">
    <location>
        <begin position="347"/>
        <end position="461"/>
    </location>
</feature>
<feature type="compositionally biased region" description="Low complexity" evidence="1">
    <location>
        <begin position="410"/>
        <end position="419"/>
    </location>
</feature>
<protein>
    <submittedName>
        <fullName evidence="2">Uncharacterized protein</fullName>
    </submittedName>
</protein>
<sequence>MDGCSGVRASLSTTCLNTSLPSGSSRDDGKTSCLSNFSSSATQVRAAYLVPCFKPPHASTAFQQTSWAFSVSSGASSSPSGLPRPLVSSFLLKSSFNISEASSASKTLSVILCGGVARASQQVSNRRRRKGHVSDGCVVARACKACVLDAQAGANRIDKSPTQTAARVEAASASSRGAAAAAAPNNLCRGRSDDRASGSLSTASARRSAHRRCELNMESVVAVKASSVISGAASVVLRSLLESRRARVKGDASMSTSVASSASGSGTGRLSTATTAASSTAALSMSARARTAFIDAARASITDKAARAAPKTTPSFSSNKASTGARGTLLQCAQTFKAATRIARSSFCRSAPTKGSSADEEEASSARRAITRAAAASCDDKEAARARMGSKERAATRDAPSSDRLARTGAASKAAASHAPTLSLQRRVSGPTADADAPRTQASSSCMDSGETGSASSSARS</sequence>
<dbReference type="AlphaFoldDB" id="A0A8J2S7Q0"/>
<comment type="caution">
    <text evidence="2">The sequence shown here is derived from an EMBL/GenBank/DDBJ whole genome shotgun (WGS) entry which is preliminary data.</text>
</comment>
<feature type="compositionally biased region" description="Low complexity" evidence="1">
    <location>
        <begin position="252"/>
        <end position="271"/>
    </location>
</feature>
<dbReference type="Proteomes" id="UP000789595">
    <property type="component" value="Unassembled WGS sequence"/>
</dbReference>
<evidence type="ECO:0000256" key="1">
    <source>
        <dbReference type="SAM" id="MobiDB-lite"/>
    </source>
</evidence>
<accession>A0A8J2S7Q0</accession>
<organism evidence="2 3">
    <name type="scientific">Pelagomonas calceolata</name>
    <dbReference type="NCBI Taxonomy" id="35677"/>
    <lineage>
        <taxon>Eukaryota</taxon>
        <taxon>Sar</taxon>
        <taxon>Stramenopiles</taxon>
        <taxon>Ochrophyta</taxon>
        <taxon>Pelagophyceae</taxon>
        <taxon>Pelagomonadales</taxon>
        <taxon>Pelagomonadaceae</taxon>
        <taxon>Pelagomonas</taxon>
    </lineage>
</organism>
<name>A0A8J2S7Q0_9STRA</name>
<gene>
    <name evidence="2" type="ORF">PECAL_1P11710</name>
</gene>